<feature type="region of interest" description="Disordered" evidence="1">
    <location>
        <begin position="353"/>
        <end position="374"/>
    </location>
</feature>
<organism evidence="2 3">
    <name type="scientific">Pseudomonas frederiksbergensis</name>
    <dbReference type="NCBI Taxonomy" id="104087"/>
    <lineage>
        <taxon>Bacteria</taxon>
        <taxon>Pseudomonadati</taxon>
        <taxon>Pseudomonadota</taxon>
        <taxon>Gammaproteobacteria</taxon>
        <taxon>Pseudomonadales</taxon>
        <taxon>Pseudomonadaceae</taxon>
        <taxon>Pseudomonas</taxon>
    </lineage>
</organism>
<feature type="compositionally biased region" description="Low complexity" evidence="1">
    <location>
        <begin position="359"/>
        <end position="374"/>
    </location>
</feature>
<comment type="caution">
    <text evidence="2">The sequence shown here is derived from an EMBL/GenBank/DDBJ whole genome shotgun (WGS) entry which is preliminary data.</text>
</comment>
<evidence type="ECO:0000256" key="1">
    <source>
        <dbReference type="SAM" id="MobiDB-lite"/>
    </source>
</evidence>
<dbReference type="EMBL" id="JAAAXX010000002">
    <property type="protein sequence ID" value="KAF2390426.1"/>
    <property type="molecule type" value="Genomic_DNA"/>
</dbReference>
<accession>A0A6L5BP03</accession>
<dbReference type="RefSeq" id="WP_163912382.1">
    <property type="nucleotide sequence ID" value="NZ_JAAAXX010000002.1"/>
</dbReference>
<protein>
    <submittedName>
        <fullName evidence="2">Uncharacterized protein</fullName>
    </submittedName>
</protein>
<dbReference type="Proteomes" id="UP000475265">
    <property type="component" value="Unassembled WGS sequence"/>
</dbReference>
<sequence>MNADSRRQEHAVHIPKQRQRPAIDIPGALFFADSATQGVNQAMVKAPGLQVNIDSDSVKPGDSVLVYIDDRLVLVLPVKVDYAREPIIQYIPARLIPEGLITVTYRVNLEWSVPLKVMVKTRLPGGIDPDPDAPGHSLLAAPQLSATLLSGLQDETVTVTPYQNMSSGDVVTLVFGRSAIPHTVKANEVTKPLTFTLLKGMFAENGHGEIVLYYRIVDQFGNSATAHSAGLSVMIQSDADEPAPPSVAGVDEQSILYLSQLGSQALDIHLDTQDFGSGDTLTLHWLGLDRTGEAHVLTETQTLKIQSALSFKIANADIQTLAGGSARLFFTRTDGNGDIQPLPSREILIVGNTRRVSEPESGSSGSSGSTLSEPESGVLRIDVPIIQGSTVPVVGAHCGVSIRIYDDQDPNGAQVVIDPLIDGAALDVIDLILNDNIIDTLIVAEGEENARHLMKIPNHQLNPYAVNFLVAIVSRVGGNADFSEPPLSILYNEIRPGNKDLDTGPGHSELQLKLPQDIIDNGLDAARALQDVEVSFCYPYCRAYDLIELRLGNSTLRFTVAPSEAPEFGESTPLCIERTLIAQNFKDAGDSPEFVFSYTVHDQITNGADPTDPYSPPIFIDVDLAGVRRPAPEFFDNPNDADSNSIDLEQMGSDDLIMLVRAATSQFAVGDTIDARYSSPPSPDFLVSGTLTGQFNRPVPLPLLVPNNLVISGRRVTGSYVQSRNGVFIANSVIANTRVIGSGIPDLPPPVVILAPGGVLEPKDNPQGAIGRVEIPGFRPGDQVQLIVRGAPGAGSPAFTPVDLDDNGLASFPLSTAFIKANRGRVVIVSYMFIRGTRQLPSRELTLIVNNASEQPEITSVTAGGATVVDRGSTYYRTLAISGTAEAGTEVEVIDNLSNSLGRFPVNASGIWTVLERTFNVTTHTLTARTTDGSDLVSEPRAFTVLEGLVLEITNFYNPVYNGWQTGPAVGPNDLFFIFYPPFNQYVLFNNTNTNNSAGVVLYKDFNNLTPGRTYALTVNFARYPQLAAVPIVALRTNGATSANLTISHADPRHYTLNFIPSSPNDRLMISNVLATGTGNDYVIPWIQFQRLN</sequence>
<evidence type="ECO:0000313" key="3">
    <source>
        <dbReference type="Proteomes" id="UP000475265"/>
    </source>
</evidence>
<reference evidence="2 3" key="1">
    <citation type="submission" date="2019-12" db="EMBL/GenBank/DDBJ databases">
        <title>Endophytic bacteria associated with Panax ginseng seedlings.</title>
        <authorList>
            <person name="Park J.M."/>
            <person name="Shin R."/>
            <person name="Jo S.H."/>
        </authorList>
    </citation>
    <scope>NUCLEOTIDE SEQUENCE [LARGE SCALE GENOMIC DNA]</scope>
    <source>
        <strain evidence="2 3">PgKB32</strain>
    </source>
</reference>
<dbReference type="AlphaFoldDB" id="A0A6L5BP03"/>
<evidence type="ECO:0000313" key="2">
    <source>
        <dbReference type="EMBL" id="KAF2390426.1"/>
    </source>
</evidence>
<name>A0A6L5BP03_9PSED</name>
<proteinExistence type="predicted"/>
<gene>
    <name evidence="2" type="ORF">FX983_04887</name>
</gene>